<dbReference type="PANTHER" id="PTHR24276">
    <property type="entry name" value="POLYSERASE-RELATED"/>
    <property type="match status" value="1"/>
</dbReference>
<evidence type="ECO:0000256" key="7">
    <source>
        <dbReference type="ARBA" id="ARBA00023157"/>
    </source>
</evidence>
<feature type="domain" description="Peptidase S1" evidence="11">
    <location>
        <begin position="23"/>
        <end position="246"/>
    </location>
</feature>
<dbReference type="PROSITE" id="PS50240">
    <property type="entry name" value="TRYPSIN_DOM"/>
    <property type="match status" value="1"/>
</dbReference>
<reference evidence="12 13" key="1">
    <citation type="submission" date="2023-03" db="EMBL/GenBank/DDBJ databases">
        <title>High recombination rates correlate with genetic variation in Cardiocondyla obscurior ants.</title>
        <authorList>
            <person name="Errbii M."/>
        </authorList>
    </citation>
    <scope>NUCLEOTIDE SEQUENCE [LARGE SCALE GENOMIC DNA]</scope>
    <source>
        <strain evidence="12">Alpha-2009</strain>
        <tissue evidence="12">Whole body</tissue>
    </source>
</reference>
<evidence type="ECO:0000256" key="3">
    <source>
        <dbReference type="ARBA" id="ARBA00022525"/>
    </source>
</evidence>
<keyword evidence="10" id="KW-0732">Signal</keyword>
<dbReference type="FunFam" id="2.40.10.10:FF:000047">
    <property type="entry name" value="Trypsin eta"/>
    <property type="match status" value="1"/>
</dbReference>
<dbReference type="InterPro" id="IPR033116">
    <property type="entry name" value="TRYPSIN_SER"/>
</dbReference>
<protein>
    <recommendedName>
        <fullName evidence="8">chymotrypsin</fullName>
        <ecNumber evidence="8">3.4.21.1</ecNumber>
    </recommendedName>
</protein>
<evidence type="ECO:0000313" key="12">
    <source>
        <dbReference type="EMBL" id="KAL0124387.1"/>
    </source>
</evidence>
<comment type="caution">
    <text evidence="12">The sequence shown here is derived from an EMBL/GenBank/DDBJ whole genome shotgun (WGS) entry which is preliminary data.</text>
</comment>
<dbReference type="Proteomes" id="UP001430953">
    <property type="component" value="Unassembled WGS sequence"/>
</dbReference>
<evidence type="ECO:0000256" key="2">
    <source>
        <dbReference type="ARBA" id="ARBA00007664"/>
    </source>
</evidence>
<dbReference type="PRINTS" id="PR00722">
    <property type="entry name" value="CHYMOTRYPSIN"/>
</dbReference>
<keyword evidence="3" id="KW-0964">Secreted</keyword>
<sequence length="248" mass="27295">MHVFFGFLIACLTVVTYAVDPQIVNGTNAVIGAHPYMVSLRLNNNHFCGGSIIHKRYVLTAAHCLTQFKDSSNLENVTIHAGTNFLSKPGYVYKPEAAIVHPKFNLLLIRNDVGLFRLTTDIEYNLLVKPIPIAKTNSALVGDRCFLTGWGTLEYRGQIPDRLQKLKLKIYSQVKCKIAFLNVKPSHICAFSKNGQGACHGDSGSPLIANGVQVGIASFVRPCAVGYPDVYTRVSSFANWIAEHINTE</sequence>
<evidence type="ECO:0000256" key="5">
    <source>
        <dbReference type="ARBA" id="ARBA00022801"/>
    </source>
</evidence>
<keyword evidence="5 9" id="KW-0378">Hydrolase</keyword>
<dbReference type="InterPro" id="IPR001254">
    <property type="entry name" value="Trypsin_dom"/>
</dbReference>
<keyword evidence="7" id="KW-1015">Disulfide bond</keyword>
<evidence type="ECO:0000256" key="9">
    <source>
        <dbReference type="RuleBase" id="RU363034"/>
    </source>
</evidence>
<dbReference type="PROSITE" id="PS00134">
    <property type="entry name" value="TRYPSIN_HIS"/>
    <property type="match status" value="1"/>
</dbReference>
<keyword evidence="6 9" id="KW-0720">Serine protease</keyword>
<dbReference type="InterPro" id="IPR001314">
    <property type="entry name" value="Peptidase_S1A"/>
</dbReference>
<name>A0AAW2GD33_9HYME</name>
<dbReference type="GO" id="GO:0016485">
    <property type="term" value="P:protein processing"/>
    <property type="evidence" value="ECO:0007669"/>
    <property type="project" value="UniProtKB-ARBA"/>
</dbReference>
<proteinExistence type="inferred from homology"/>
<dbReference type="SUPFAM" id="SSF50494">
    <property type="entry name" value="Trypsin-like serine proteases"/>
    <property type="match status" value="1"/>
</dbReference>
<dbReference type="GO" id="GO:0004252">
    <property type="term" value="F:serine-type endopeptidase activity"/>
    <property type="evidence" value="ECO:0007669"/>
    <property type="project" value="UniProtKB-EC"/>
</dbReference>
<comment type="subcellular location">
    <subcellularLocation>
        <location evidence="1">Secreted</location>
        <location evidence="1">Extracellular space</location>
    </subcellularLocation>
</comment>
<gene>
    <name evidence="12" type="ORF">PUN28_006309</name>
</gene>
<dbReference type="AlphaFoldDB" id="A0AAW2GD33"/>
<evidence type="ECO:0000313" key="13">
    <source>
        <dbReference type="Proteomes" id="UP001430953"/>
    </source>
</evidence>
<keyword evidence="4 9" id="KW-0645">Protease</keyword>
<organism evidence="12 13">
    <name type="scientific">Cardiocondyla obscurior</name>
    <dbReference type="NCBI Taxonomy" id="286306"/>
    <lineage>
        <taxon>Eukaryota</taxon>
        <taxon>Metazoa</taxon>
        <taxon>Ecdysozoa</taxon>
        <taxon>Arthropoda</taxon>
        <taxon>Hexapoda</taxon>
        <taxon>Insecta</taxon>
        <taxon>Pterygota</taxon>
        <taxon>Neoptera</taxon>
        <taxon>Endopterygota</taxon>
        <taxon>Hymenoptera</taxon>
        <taxon>Apocrita</taxon>
        <taxon>Aculeata</taxon>
        <taxon>Formicoidea</taxon>
        <taxon>Formicidae</taxon>
        <taxon>Myrmicinae</taxon>
        <taxon>Cardiocondyla</taxon>
    </lineage>
</organism>
<evidence type="ECO:0000256" key="6">
    <source>
        <dbReference type="ARBA" id="ARBA00022825"/>
    </source>
</evidence>
<feature type="signal peptide" evidence="10">
    <location>
        <begin position="1"/>
        <end position="18"/>
    </location>
</feature>
<dbReference type="InterPro" id="IPR043504">
    <property type="entry name" value="Peptidase_S1_PA_chymotrypsin"/>
</dbReference>
<dbReference type="Gene3D" id="2.40.10.10">
    <property type="entry name" value="Trypsin-like serine proteases"/>
    <property type="match status" value="2"/>
</dbReference>
<dbReference type="EMBL" id="JADYXP020000005">
    <property type="protein sequence ID" value="KAL0124387.1"/>
    <property type="molecule type" value="Genomic_DNA"/>
</dbReference>
<dbReference type="InterPro" id="IPR050430">
    <property type="entry name" value="Peptidase_S1"/>
</dbReference>
<dbReference type="GO" id="GO:0005576">
    <property type="term" value="C:extracellular region"/>
    <property type="evidence" value="ECO:0007669"/>
    <property type="project" value="UniProtKB-SubCell"/>
</dbReference>
<evidence type="ECO:0000259" key="11">
    <source>
        <dbReference type="PROSITE" id="PS50240"/>
    </source>
</evidence>
<evidence type="ECO:0000256" key="4">
    <source>
        <dbReference type="ARBA" id="ARBA00022670"/>
    </source>
</evidence>
<dbReference type="SMART" id="SM00020">
    <property type="entry name" value="Tryp_SPc"/>
    <property type="match status" value="1"/>
</dbReference>
<dbReference type="InterPro" id="IPR018114">
    <property type="entry name" value="TRYPSIN_HIS"/>
</dbReference>
<dbReference type="InterPro" id="IPR009003">
    <property type="entry name" value="Peptidase_S1_PA"/>
</dbReference>
<accession>A0AAW2GD33</accession>
<evidence type="ECO:0000256" key="10">
    <source>
        <dbReference type="SAM" id="SignalP"/>
    </source>
</evidence>
<keyword evidence="13" id="KW-1185">Reference proteome</keyword>
<evidence type="ECO:0000256" key="1">
    <source>
        <dbReference type="ARBA" id="ARBA00004239"/>
    </source>
</evidence>
<dbReference type="CDD" id="cd00190">
    <property type="entry name" value="Tryp_SPc"/>
    <property type="match status" value="1"/>
</dbReference>
<feature type="chain" id="PRO_5043419038" description="chymotrypsin" evidence="10">
    <location>
        <begin position="19"/>
        <end position="248"/>
    </location>
</feature>
<dbReference type="PANTHER" id="PTHR24276:SF96">
    <property type="entry name" value="PEPTIDASE S1 DOMAIN-CONTAINING PROTEIN"/>
    <property type="match status" value="1"/>
</dbReference>
<dbReference type="PROSITE" id="PS00135">
    <property type="entry name" value="TRYPSIN_SER"/>
    <property type="match status" value="1"/>
</dbReference>
<comment type="similarity">
    <text evidence="2">Belongs to the peptidase S1 family.</text>
</comment>
<dbReference type="EC" id="3.4.21.1" evidence="8"/>
<evidence type="ECO:0000256" key="8">
    <source>
        <dbReference type="ARBA" id="ARBA00044036"/>
    </source>
</evidence>
<dbReference type="Pfam" id="PF00089">
    <property type="entry name" value="Trypsin"/>
    <property type="match status" value="1"/>
</dbReference>